<comment type="caution">
    <text evidence="3">The sequence shown here is derived from an EMBL/GenBank/DDBJ whole genome shotgun (WGS) entry which is preliminary data.</text>
</comment>
<organism evidence="3 5">
    <name type="scientific">Modestobacter muralis</name>
    <dbReference type="NCBI Taxonomy" id="1608614"/>
    <lineage>
        <taxon>Bacteria</taxon>
        <taxon>Bacillati</taxon>
        <taxon>Actinomycetota</taxon>
        <taxon>Actinomycetes</taxon>
        <taxon>Geodermatophilales</taxon>
        <taxon>Geodermatophilaceae</taxon>
        <taxon>Modestobacter</taxon>
    </lineage>
</organism>
<keyword evidence="1" id="KW-0812">Transmembrane</keyword>
<evidence type="ECO:0000313" key="5">
    <source>
        <dbReference type="Proteomes" id="UP000471152"/>
    </source>
</evidence>
<keyword evidence="1" id="KW-0472">Membrane</keyword>
<accession>A0A6P0H129</accession>
<evidence type="ECO:0000256" key="1">
    <source>
        <dbReference type="SAM" id="Phobius"/>
    </source>
</evidence>
<name>A0A6P0H129_9ACTN</name>
<proteinExistence type="predicted"/>
<dbReference type="EMBL" id="JAAGWH010000001">
    <property type="protein sequence ID" value="NEK92583.1"/>
    <property type="molecule type" value="Genomic_DNA"/>
</dbReference>
<reference evidence="2 4" key="1">
    <citation type="submission" date="2020-01" db="EMBL/GenBank/DDBJ databases">
        <title>the WGS Modestobacter muralis CPCC 204518.</title>
        <authorList>
            <person name="Jiang Z."/>
        </authorList>
    </citation>
    <scope>NUCLEOTIDE SEQUENCE [LARGE SCALE GENOMIC DNA]</scope>
    <source>
        <strain evidence="2 4">DSM 100205</strain>
    </source>
</reference>
<reference evidence="3 5" key="2">
    <citation type="submission" date="2020-02" db="EMBL/GenBank/DDBJ databases">
        <title>The WGS of Modestobacter muralis DSM 100205.</title>
        <authorList>
            <person name="Jiang Z."/>
        </authorList>
    </citation>
    <scope>NUCLEOTIDE SEQUENCE [LARGE SCALE GENOMIC DNA]</scope>
    <source>
        <strain evidence="3 5">DSM 100205</strain>
    </source>
</reference>
<keyword evidence="1" id="KW-1133">Transmembrane helix</keyword>
<dbReference type="Proteomes" id="UP000468828">
    <property type="component" value="Unassembled WGS sequence"/>
</dbReference>
<evidence type="ECO:0000313" key="4">
    <source>
        <dbReference type="Proteomes" id="UP000468828"/>
    </source>
</evidence>
<protein>
    <submittedName>
        <fullName evidence="3">Uncharacterized protein</fullName>
    </submittedName>
</protein>
<gene>
    <name evidence="3" type="ORF">G3R41_00125</name>
    <name evidence="2" type="ORF">GCU67_00125</name>
</gene>
<sequence>MHTPQRDWQELSGRRRREVARCARRGRPHSDEHVAAVARAWAGQVPDVARPWSRRQRARAAVSWAPTVLFLALAVALELDGDAGSTSTAFTDWRERRLARRILALPTS</sequence>
<evidence type="ECO:0000313" key="2">
    <source>
        <dbReference type="EMBL" id="NEK92583.1"/>
    </source>
</evidence>
<feature type="transmembrane region" description="Helical" evidence="1">
    <location>
        <begin position="60"/>
        <end position="77"/>
    </location>
</feature>
<dbReference type="Proteomes" id="UP000471152">
    <property type="component" value="Unassembled WGS sequence"/>
</dbReference>
<evidence type="ECO:0000313" key="3">
    <source>
        <dbReference type="EMBL" id="NEN49350.1"/>
    </source>
</evidence>
<dbReference type="EMBL" id="JAAGWB010000001">
    <property type="protein sequence ID" value="NEN49350.1"/>
    <property type="molecule type" value="Genomic_DNA"/>
</dbReference>
<dbReference type="RefSeq" id="WP_163608905.1">
    <property type="nucleotide sequence ID" value="NZ_JAAGWB010000001.1"/>
</dbReference>
<dbReference type="AlphaFoldDB" id="A0A6P0H129"/>
<keyword evidence="4" id="KW-1185">Reference proteome</keyword>